<comment type="subunit">
    <text evidence="10">Component of the mitochondrial contact site and cristae organizing system (MICOS) complex.</text>
</comment>
<evidence type="ECO:0000256" key="10">
    <source>
        <dbReference type="RuleBase" id="RU363000"/>
    </source>
</evidence>
<feature type="coiled-coil region" evidence="11">
    <location>
        <begin position="153"/>
        <end position="184"/>
    </location>
</feature>
<evidence type="ECO:0000256" key="5">
    <source>
        <dbReference type="ARBA" id="ARBA00022792"/>
    </source>
</evidence>
<organism evidence="13 14">
    <name type="scientific">Allomyces macrogynus (strain ATCC 38327)</name>
    <name type="common">Allomyces javanicus var. macrogynus</name>
    <dbReference type="NCBI Taxonomy" id="578462"/>
    <lineage>
        <taxon>Eukaryota</taxon>
        <taxon>Fungi</taxon>
        <taxon>Fungi incertae sedis</taxon>
        <taxon>Blastocladiomycota</taxon>
        <taxon>Blastocladiomycetes</taxon>
        <taxon>Blastocladiales</taxon>
        <taxon>Blastocladiaceae</taxon>
        <taxon>Allomyces</taxon>
    </lineage>
</organism>
<dbReference type="PANTHER" id="PTHR15415">
    <property type="entry name" value="MITOFILIN"/>
    <property type="match status" value="1"/>
</dbReference>
<reference evidence="13 14" key="1">
    <citation type="submission" date="2009-11" db="EMBL/GenBank/DDBJ databases">
        <title>Annotation of Allomyces macrogynus ATCC 38327.</title>
        <authorList>
            <consortium name="The Broad Institute Genome Sequencing Platform"/>
            <person name="Russ C."/>
            <person name="Cuomo C."/>
            <person name="Burger G."/>
            <person name="Gray M.W."/>
            <person name="Holland P.W.H."/>
            <person name="King N."/>
            <person name="Lang F.B.F."/>
            <person name="Roger A.J."/>
            <person name="Ruiz-Trillo I."/>
            <person name="Young S.K."/>
            <person name="Zeng Q."/>
            <person name="Gargeya S."/>
            <person name="Fitzgerald M."/>
            <person name="Haas B."/>
            <person name="Abouelleil A."/>
            <person name="Alvarado L."/>
            <person name="Arachchi H.M."/>
            <person name="Berlin A."/>
            <person name="Chapman S.B."/>
            <person name="Gearin G."/>
            <person name="Goldberg J."/>
            <person name="Griggs A."/>
            <person name="Gujja S."/>
            <person name="Hansen M."/>
            <person name="Heiman D."/>
            <person name="Howarth C."/>
            <person name="Larimer J."/>
            <person name="Lui A."/>
            <person name="MacDonald P.J.P."/>
            <person name="McCowen C."/>
            <person name="Montmayeur A."/>
            <person name="Murphy C."/>
            <person name="Neiman D."/>
            <person name="Pearson M."/>
            <person name="Priest M."/>
            <person name="Roberts A."/>
            <person name="Saif S."/>
            <person name="Shea T."/>
            <person name="Sisk P."/>
            <person name="Stolte C."/>
            <person name="Sykes S."/>
            <person name="Wortman J."/>
            <person name="Nusbaum C."/>
            <person name="Birren B."/>
        </authorList>
    </citation>
    <scope>NUCLEOTIDE SEQUENCE [LARGE SCALE GENOMIC DNA]</scope>
    <source>
        <strain evidence="13 14">ATCC 38327</strain>
    </source>
</reference>
<evidence type="ECO:0000256" key="11">
    <source>
        <dbReference type="SAM" id="Coils"/>
    </source>
</evidence>
<accession>A0A0L0S9R9</accession>
<evidence type="ECO:0000256" key="9">
    <source>
        <dbReference type="ARBA" id="ARBA00025571"/>
    </source>
</evidence>
<dbReference type="InterPro" id="IPR019133">
    <property type="entry name" value="MIC60"/>
</dbReference>
<dbReference type="VEuPathDB" id="FungiDB:AMAG_03470"/>
<dbReference type="STRING" id="578462.A0A0L0S9R9"/>
<evidence type="ECO:0000256" key="6">
    <source>
        <dbReference type="ARBA" id="ARBA00022989"/>
    </source>
</evidence>
<protein>
    <recommendedName>
        <fullName evidence="3 10">MICOS complex subunit MIC60</fullName>
    </recommendedName>
    <alternativeName>
        <fullName evidence="10">Mitofilin</fullName>
    </alternativeName>
</protein>
<comment type="subcellular location">
    <subcellularLocation>
        <location evidence="1 10">Mitochondrion inner membrane</location>
        <topology evidence="1 10">Single-pass membrane protein</topology>
    </subcellularLocation>
</comment>
<keyword evidence="5 10" id="KW-0999">Mitochondrion inner membrane</keyword>
<evidence type="ECO:0000256" key="4">
    <source>
        <dbReference type="ARBA" id="ARBA00022692"/>
    </source>
</evidence>
<evidence type="ECO:0000313" key="14">
    <source>
        <dbReference type="Proteomes" id="UP000054350"/>
    </source>
</evidence>
<keyword evidence="7 10" id="KW-0496">Mitochondrion</keyword>
<name>A0A0L0S9R9_ALLM3</name>
<evidence type="ECO:0000313" key="13">
    <source>
        <dbReference type="EMBL" id="KNE59134.1"/>
    </source>
</evidence>
<dbReference type="EMBL" id="GG745334">
    <property type="protein sequence ID" value="KNE59134.1"/>
    <property type="molecule type" value="Genomic_DNA"/>
</dbReference>
<reference evidence="14" key="2">
    <citation type="submission" date="2009-11" db="EMBL/GenBank/DDBJ databases">
        <title>The Genome Sequence of Allomyces macrogynus strain ATCC 38327.</title>
        <authorList>
            <consortium name="The Broad Institute Genome Sequencing Platform"/>
            <person name="Russ C."/>
            <person name="Cuomo C."/>
            <person name="Shea T."/>
            <person name="Young S.K."/>
            <person name="Zeng Q."/>
            <person name="Koehrsen M."/>
            <person name="Haas B."/>
            <person name="Borodovsky M."/>
            <person name="Guigo R."/>
            <person name="Alvarado L."/>
            <person name="Berlin A."/>
            <person name="Borenstein D."/>
            <person name="Chen Z."/>
            <person name="Engels R."/>
            <person name="Freedman E."/>
            <person name="Gellesch M."/>
            <person name="Goldberg J."/>
            <person name="Griggs A."/>
            <person name="Gujja S."/>
            <person name="Heiman D."/>
            <person name="Hepburn T."/>
            <person name="Howarth C."/>
            <person name="Jen D."/>
            <person name="Larson L."/>
            <person name="Lewis B."/>
            <person name="Mehta T."/>
            <person name="Park D."/>
            <person name="Pearson M."/>
            <person name="Roberts A."/>
            <person name="Saif S."/>
            <person name="Shenoy N."/>
            <person name="Sisk P."/>
            <person name="Stolte C."/>
            <person name="Sykes S."/>
            <person name="Walk T."/>
            <person name="White J."/>
            <person name="Yandava C."/>
            <person name="Burger G."/>
            <person name="Gray M.W."/>
            <person name="Holland P.W.H."/>
            <person name="King N."/>
            <person name="Lang F.B.F."/>
            <person name="Roger A.J."/>
            <person name="Ruiz-Trillo I."/>
            <person name="Lander E."/>
            <person name="Nusbaum C."/>
        </authorList>
    </citation>
    <scope>NUCLEOTIDE SEQUENCE [LARGE SCALE GENOMIC DNA]</scope>
    <source>
        <strain evidence="14">ATCC 38327</strain>
    </source>
</reference>
<comment type="similarity">
    <text evidence="2 10">Belongs to the MICOS complex subunit Mic60 family.</text>
</comment>
<keyword evidence="11" id="KW-0175">Coiled coil</keyword>
<dbReference type="Pfam" id="PF09731">
    <property type="entry name" value="Mitofilin"/>
    <property type="match status" value="1"/>
</dbReference>
<evidence type="ECO:0000256" key="7">
    <source>
        <dbReference type="ARBA" id="ARBA00023128"/>
    </source>
</evidence>
<evidence type="ECO:0000256" key="3">
    <source>
        <dbReference type="ARBA" id="ARBA00018116"/>
    </source>
</evidence>
<dbReference type="GO" id="GO:0042407">
    <property type="term" value="P:cristae formation"/>
    <property type="evidence" value="ECO:0007669"/>
    <property type="project" value="TreeGrafter"/>
</dbReference>
<evidence type="ECO:0000256" key="8">
    <source>
        <dbReference type="ARBA" id="ARBA00023136"/>
    </source>
</evidence>
<dbReference type="GO" id="GO:0061617">
    <property type="term" value="C:MICOS complex"/>
    <property type="evidence" value="ECO:0007669"/>
    <property type="project" value="TreeGrafter"/>
</dbReference>
<evidence type="ECO:0000256" key="2">
    <source>
        <dbReference type="ARBA" id="ARBA00010877"/>
    </source>
</evidence>
<feature type="region of interest" description="Disordered" evidence="12">
    <location>
        <begin position="190"/>
        <end position="217"/>
    </location>
</feature>
<dbReference type="OrthoDB" id="10261039at2759"/>
<proteinExistence type="inferred from homology"/>
<feature type="compositionally biased region" description="Low complexity" evidence="12">
    <location>
        <begin position="39"/>
        <end position="50"/>
    </location>
</feature>
<keyword evidence="14" id="KW-1185">Reference proteome</keyword>
<dbReference type="PANTHER" id="PTHR15415:SF7">
    <property type="entry name" value="MICOS COMPLEX SUBUNIT MIC60"/>
    <property type="match status" value="1"/>
</dbReference>
<dbReference type="AlphaFoldDB" id="A0A0L0S9R9"/>
<feature type="region of interest" description="Disordered" evidence="12">
    <location>
        <begin position="31"/>
        <end position="77"/>
    </location>
</feature>
<comment type="function">
    <text evidence="9">Component of the MICOS complex, a large protein complex of the mitochondrial inner membrane that plays crucial roles in the maintenance of crista junctions, inner membrane architecture, and formation of contact sites to the outer membrane. Plays a role in keeping cristae membranes connected to the inner boundary membrane. Also promotes protein import via the mitochondrial intermembrane space assembly (MIA) pathway.</text>
</comment>
<keyword evidence="4 10" id="KW-0812">Transmembrane</keyword>
<evidence type="ECO:0000256" key="1">
    <source>
        <dbReference type="ARBA" id="ARBA00004434"/>
    </source>
</evidence>
<dbReference type="Proteomes" id="UP000054350">
    <property type="component" value="Unassembled WGS sequence"/>
</dbReference>
<keyword evidence="8" id="KW-0472">Membrane</keyword>
<evidence type="ECO:0000256" key="12">
    <source>
        <dbReference type="SAM" id="MobiDB-lite"/>
    </source>
</evidence>
<keyword evidence="6" id="KW-1133">Transmembrane helix</keyword>
<sequence>MTLLRLTSRALRPAAAHARPVLRGVRALATTPSTDDAAKPAAQDAATPASAAPPAPAAAATPKIAKPDEEPDVDDDKPLISPVKRVLYSGLFLAAIGVTGTIYHAAHDDTFRGSLKQSVPFLPWDWLAYETQVVESTVSHMVEEAEHVVEHMVEEAEHMVEHMVEEAEHIVEEVEHMAEDVVKEAKKEMWHVAEESVSPSPSPKPAKRSSSRAPKPAPVPAAAEAIAAPAPTPAVAVVPVVAVSAAAPAPRSLSAEIDAAVARAETDTPAAPADPAKRPLGRSKAIDSLQHSLNRLNAIFSALAQTAPEQAAEFAASLEKHEAHLRTQFAAREAALVDEANRSNGDSLLAIPQARATDVPPVGFVSYSLSRALSALLIPKAPGLYKENDMESVLARVEYHLQREDLDAATRELNALTGWPKRLVQGWLKEARRYLEVKMAMDVLQTQVGLQSLGAV</sequence>
<gene>
    <name evidence="13" type="ORF">AMAG_03470</name>
</gene>